<dbReference type="Gene3D" id="3.40.50.12470">
    <property type="match status" value="1"/>
</dbReference>
<comment type="similarity">
    <text evidence="5">Belongs to the alpha-ketoglutarate dehydrogenase family.</text>
</comment>
<dbReference type="InterPro" id="IPR029061">
    <property type="entry name" value="THDP-binding"/>
</dbReference>
<dbReference type="InterPro" id="IPR001078">
    <property type="entry name" value="2-oxoacid_DH_actylTfrase"/>
</dbReference>
<dbReference type="Pfam" id="PF16078">
    <property type="entry name" value="2-oxogl_dehyd_N"/>
    <property type="match status" value="1"/>
</dbReference>
<evidence type="ECO:0000256" key="5">
    <source>
        <dbReference type="ARBA" id="ARBA00006936"/>
    </source>
</evidence>
<dbReference type="InterPro" id="IPR011603">
    <property type="entry name" value="2oxoglutarate_DH_E1"/>
</dbReference>
<feature type="domain" description="Transketolase-like pyrimidine-binding" evidence="13">
    <location>
        <begin position="865"/>
        <end position="1058"/>
    </location>
</feature>
<dbReference type="SUPFAM" id="SSF52518">
    <property type="entry name" value="Thiamin diphosphate-binding fold (THDP-binding)"/>
    <property type="match status" value="2"/>
</dbReference>
<evidence type="ECO:0000259" key="13">
    <source>
        <dbReference type="SMART" id="SM00861"/>
    </source>
</evidence>
<comment type="pathway">
    <text evidence="4">Carbohydrate metabolism; tricarboxylic acid cycle; succinyl-CoA from 2-oxoglutarate (dehydrogenase route): step 1/1.</text>
</comment>
<evidence type="ECO:0000256" key="6">
    <source>
        <dbReference type="ARBA" id="ARBA00012280"/>
    </source>
</evidence>
<dbReference type="PANTHER" id="PTHR23152">
    <property type="entry name" value="2-OXOGLUTARATE DEHYDROGENASE"/>
    <property type="match status" value="1"/>
</dbReference>
<dbReference type="InterPro" id="IPR023213">
    <property type="entry name" value="CAT-like_dom_sf"/>
</dbReference>
<dbReference type="SMART" id="SM00861">
    <property type="entry name" value="Transket_pyr"/>
    <property type="match status" value="1"/>
</dbReference>
<evidence type="ECO:0000256" key="9">
    <source>
        <dbReference type="ARBA" id="ARBA00023002"/>
    </source>
</evidence>
<reference evidence="14" key="1">
    <citation type="journal article" date="2020" name="mSystems">
        <title>Genome- and Community-Level Interaction Insights into Carbon Utilization and Element Cycling Functions of Hydrothermarchaeota in Hydrothermal Sediment.</title>
        <authorList>
            <person name="Zhou Z."/>
            <person name="Liu Y."/>
            <person name="Xu W."/>
            <person name="Pan J."/>
            <person name="Luo Z.H."/>
            <person name="Li M."/>
        </authorList>
    </citation>
    <scope>NUCLEOTIDE SEQUENCE [LARGE SCALE GENOMIC DNA]</scope>
    <source>
        <strain evidence="14">SpSt-500</strain>
    </source>
</reference>
<keyword evidence="14" id="KW-0808">Transferase</keyword>
<dbReference type="GO" id="GO:0030976">
    <property type="term" value="F:thiamine pyrophosphate binding"/>
    <property type="evidence" value="ECO:0007669"/>
    <property type="project" value="InterPro"/>
</dbReference>
<dbReference type="GO" id="GO:0045252">
    <property type="term" value="C:oxoglutarate dehydrogenase complex"/>
    <property type="evidence" value="ECO:0007669"/>
    <property type="project" value="TreeGrafter"/>
</dbReference>
<comment type="cofactor">
    <cofactor evidence="1">
        <name>Mg(2+)</name>
        <dbReference type="ChEBI" id="CHEBI:18420"/>
    </cofactor>
</comment>
<evidence type="ECO:0000256" key="12">
    <source>
        <dbReference type="ARBA" id="ARBA00052761"/>
    </source>
</evidence>
<dbReference type="FunFam" id="3.40.50.970:FF:000036">
    <property type="entry name" value="2-oxoglutarate dehydrogenase E1 component"/>
    <property type="match status" value="1"/>
</dbReference>
<keyword evidence="10" id="KW-0786">Thiamine pyrophosphate</keyword>
<dbReference type="AlphaFoldDB" id="A0A832DEY9"/>
<dbReference type="NCBIfam" id="TIGR00239">
    <property type="entry name" value="2oxo_dh_E1"/>
    <property type="match status" value="1"/>
</dbReference>
<comment type="caution">
    <text evidence="14">The sequence shown here is derived from an EMBL/GenBank/DDBJ whole genome shotgun (WGS) entry which is preliminary data.</text>
</comment>
<dbReference type="PIRSF" id="PIRSF000157">
    <property type="entry name" value="Oxoglu_dh_E1"/>
    <property type="match status" value="1"/>
</dbReference>
<keyword evidence="11" id="KW-0511">Multifunctional enzyme</keyword>
<dbReference type="Gene3D" id="3.40.50.11610">
    <property type="entry name" value="Multifunctional 2-oxoglutarate metabolism enzyme, C-terminal domain"/>
    <property type="match status" value="1"/>
</dbReference>
<dbReference type="InterPro" id="IPR031717">
    <property type="entry name" value="ODO-1/KGD_C"/>
</dbReference>
<dbReference type="Gene3D" id="3.40.50.970">
    <property type="match status" value="1"/>
</dbReference>
<dbReference type="EMBL" id="DSVI01000004">
    <property type="protein sequence ID" value="HGT46755.1"/>
    <property type="molecule type" value="Genomic_DNA"/>
</dbReference>
<protein>
    <recommendedName>
        <fullName evidence="6">oxoglutarate dehydrogenase (succinyl-transferring)</fullName>
        <ecNumber evidence="6">1.2.4.2</ecNumber>
    </recommendedName>
</protein>
<evidence type="ECO:0000256" key="10">
    <source>
        <dbReference type="ARBA" id="ARBA00023052"/>
    </source>
</evidence>
<dbReference type="GO" id="GO:0005829">
    <property type="term" value="C:cytosol"/>
    <property type="evidence" value="ECO:0007669"/>
    <property type="project" value="TreeGrafter"/>
</dbReference>
<dbReference type="InterPro" id="IPR005475">
    <property type="entry name" value="Transketolase-like_Pyr-bd"/>
</dbReference>
<dbReference type="NCBIfam" id="NF006914">
    <property type="entry name" value="PRK09404.1"/>
    <property type="match status" value="1"/>
</dbReference>
<comment type="cofactor">
    <cofactor evidence="2">
        <name>thiamine diphosphate</name>
        <dbReference type="ChEBI" id="CHEBI:58937"/>
    </cofactor>
</comment>
<accession>A0A832DEY9</accession>
<comment type="catalytic activity">
    <reaction evidence="12">
        <text>N(6)-[(R)-dihydrolipoyl]-L-lysyl-[protein] + succinyl-CoA = N(6)-[(R)-S(8)-succinyldihydrolipoyl]-L-lysyl-[protein] + CoA</text>
        <dbReference type="Rhea" id="RHEA:15213"/>
        <dbReference type="Rhea" id="RHEA-COMP:10475"/>
        <dbReference type="Rhea" id="RHEA-COMP:20092"/>
        <dbReference type="ChEBI" id="CHEBI:57287"/>
        <dbReference type="ChEBI" id="CHEBI:57292"/>
        <dbReference type="ChEBI" id="CHEBI:83100"/>
        <dbReference type="ChEBI" id="CHEBI:83120"/>
        <dbReference type="EC" id="2.3.1.61"/>
    </reaction>
</comment>
<evidence type="ECO:0000313" key="14">
    <source>
        <dbReference type="EMBL" id="HGT46755.1"/>
    </source>
</evidence>
<keyword evidence="7" id="KW-0479">Metal-binding</keyword>
<name>A0A832DEY9_9BACT</name>
<proteinExistence type="inferred from homology"/>
<dbReference type="Pfam" id="PF16870">
    <property type="entry name" value="OxoGdeHyase_C"/>
    <property type="match status" value="1"/>
</dbReference>
<dbReference type="PANTHER" id="PTHR23152:SF4">
    <property type="entry name" value="2-OXOADIPATE DEHYDROGENASE COMPLEX COMPONENT E1"/>
    <property type="match status" value="1"/>
</dbReference>
<dbReference type="NCBIfam" id="NF008907">
    <property type="entry name" value="PRK12270.1"/>
    <property type="match status" value="1"/>
</dbReference>
<evidence type="ECO:0000256" key="1">
    <source>
        <dbReference type="ARBA" id="ARBA00001946"/>
    </source>
</evidence>
<evidence type="ECO:0000256" key="3">
    <source>
        <dbReference type="ARBA" id="ARBA00003906"/>
    </source>
</evidence>
<dbReference type="Pfam" id="PF00198">
    <property type="entry name" value="2-oxoacid_dh"/>
    <property type="match status" value="1"/>
</dbReference>
<evidence type="ECO:0000256" key="8">
    <source>
        <dbReference type="ARBA" id="ARBA00022842"/>
    </source>
</evidence>
<keyword evidence="9" id="KW-0560">Oxidoreductase</keyword>
<dbReference type="GO" id="GO:0046872">
    <property type="term" value="F:metal ion binding"/>
    <property type="evidence" value="ECO:0007669"/>
    <property type="project" value="UniProtKB-KW"/>
</dbReference>
<dbReference type="InterPro" id="IPR042179">
    <property type="entry name" value="KGD_C_sf"/>
</dbReference>
<dbReference type="Pfam" id="PF02779">
    <property type="entry name" value="Transket_pyr"/>
    <property type="match status" value="1"/>
</dbReference>
<gene>
    <name evidence="14" type="ORF">ENS56_01830</name>
</gene>
<dbReference type="InterPro" id="IPR001017">
    <property type="entry name" value="DH_E1"/>
</dbReference>
<dbReference type="SUPFAM" id="SSF52777">
    <property type="entry name" value="CoA-dependent acyltransferases"/>
    <property type="match status" value="1"/>
</dbReference>
<comment type="function">
    <text evidence="3">E1 component of the 2-oxoglutarate dehydrogenase (OGDH) complex which catalyzes the decarboxylation of 2-oxoglutarate, the first step in the conversion of 2-oxoglutarate to succinyl-CoA and CO(2).</text>
</comment>
<dbReference type="GO" id="GO:0006099">
    <property type="term" value="P:tricarboxylic acid cycle"/>
    <property type="evidence" value="ECO:0007669"/>
    <property type="project" value="UniProtKB-UniPathway"/>
</dbReference>
<sequence>MKKEKLSKKEIEELEKFGANTWFVEYLYKQYEQKPDEVPEQWRKFFGNVENKNKSNGSNQQESLSYLTLPKNVDFPKPSEEDELKVIAGSAQRILDNMTSSLTIPVATSQRTIPVKLLEENRVLINQHLQKRNLGKVSFTHLISWAILKALKKVPVMNNAFTIIDGKPNLIVRRNVNLGLAIDIERKDGSRSLLVPNIKNANKLSFKEFWQAYEDIVERSRKGTIDPAEFLGTTITLTNPGTIGTVSSIPRLMIGQGAIIAIGAIQYNAEYQAMSPTTISALGISKVMNITSTYDHRIIQGAESGLFLKEINELLLGKDGFYEEIFDELKVTMRPLQWETDYQPGGFDKSSSADEIVKQAKVLQLINLYRVRGHLIADLDPLGSKVNYHPELDPSSFNLTVWDLDREFITGGFGGLKTATLRQILAILHKTYCEKIGVEYMHIQSPAEKVWLQSKMEPVKNTPDFNSEIKKHILKKLTQAELFEHFLHNRFIGHKRFSLEGSETLIPVLDLLLNEAAEHNVSEAVIGMAHRGRMNVLVNIMGKSYESIFSEFEDIKDPDSIQGSGDVKYHLGATGKYKTFSGKMIGVSLSSNPSHLEWVNPVVEGIVRAKQTRLGDSKAHQKVMPILIHGDAAFAGQGVVAETLNLSQLSGYRTGGTVHIIVNNQIGFTTTPEDARSSTYATDVAKMIQAPIFHVNGDDPEASLWVTKIAFEYKHVFKKDVVIDLFGYRRHGHNEGDEPGFTQPILYNKIKSHPSVKTIYLEKLIKEGVLTHQEAEKIQTEYEKELSKAFDSIKKKSTTFSIEVPLAVPAKSIKSVKAEPTFISEEILKKVIEGLTTLPDNFNGHPKLQKFLESRRKLLDNSVKADWALAEAIAFGSLLLEGTPVRLSGQDSVRGTFSQRHLAFTDIKTGTEYFPLNHLDSNQAHLEALDSSLSEAAVLGFEYGYSTADPLALVIWEAQFGDFANSAQVIIDNFIVASYEKWNVPNSLVMLLPHGYEGQGPEHSSARIERFLILSAEGNMQVCNATTPAQYFHLLRRQIKHNVQKPLVIFTPKSLLRHPEAKSSKEEFLHGEFKEILDDTSIIDKSKIDRIILTSGKVYYDLKKYLETNKVKDTAIIRLEQYYPFKSDMIKEILHSYNNSTKLIWVQEEPRNMGAWNFLWHRLNEIKTEKQKLYCVSRPESASPAVGSARITLQQQVQLVKEAFQ</sequence>
<evidence type="ECO:0000256" key="2">
    <source>
        <dbReference type="ARBA" id="ARBA00001964"/>
    </source>
</evidence>
<evidence type="ECO:0000256" key="4">
    <source>
        <dbReference type="ARBA" id="ARBA00004813"/>
    </source>
</evidence>
<dbReference type="Pfam" id="PF00676">
    <property type="entry name" value="E1_dh"/>
    <property type="match status" value="1"/>
</dbReference>
<dbReference type="GO" id="GO:0004591">
    <property type="term" value="F:oxoglutarate dehydrogenase (succinyl-transferring) activity"/>
    <property type="evidence" value="ECO:0007669"/>
    <property type="project" value="UniProtKB-EC"/>
</dbReference>
<dbReference type="UniPathway" id="UPA00223">
    <property type="reaction ID" value="UER00997"/>
</dbReference>
<dbReference type="GO" id="GO:0016829">
    <property type="term" value="F:lyase activity"/>
    <property type="evidence" value="ECO:0007669"/>
    <property type="project" value="UniProtKB-KW"/>
</dbReference>
<dbReference type="GO" id="GO:0004149">
    <property type="term" value="F:dihydrolipoyllysine-residue succinyltransferase activity"/>
    <property type="evidence" value="ECO:0007669"/>
    <property type="project" value="UniProtKB-EC"/>
</dbReference>
<dbReference type="Gene3D" id="1.10.287.1150">
    <property type="entry name" value="TPP helical domain"/>
    <property type="match status" value="1"/>
</dbReference>
<evidence type="ECO:0000256" key="11">
    <source>
        <dbReference type="ARBA" id="ARBA00023268"/>
    </source>
</evidence>
<dbReference type="InterPro" id="IPR032106">
    <property type="entry name" value="2-oxogl_dehyd_N"/>
</dbReference>
<keyword evidence="8" id="KW-0460">Magnesium</keyword>
<dbReference type="Gene3D" id="3.30.559.10">
    <property type="entry name" value="Chloramphenicol acetyltransferase-like domain"/>
    <property type="match status" value="1"/>
</dbReference>
<organism evidence="14">
    <name type="scientific">Ignavibacterium album</name>
    <dbReference type="NCBI Taxonomy" id="591197"/>
    <lineage>
        <taxon>Bacteria</taxon>
        <taxon>Pseudomonadati</taxon>
        <taxon>Ignavibacteriota</taxon>
        <taxon>Ignavibacteria</taxon>
        <taxon>Ignavibacteriales</taxon>
        <taxon>Ignavibacteriaceae</taxon>
        <taxon>Ignavibacterium</taxon>
    </lineage>
</organism>
<evidence type="ECO:0000256" key="7">
    <source>
        <dbReference type="ARBA" id="ARBA00022723"/>
    </source>
</evidence>
<dbReference type="EC" id="1.2.4.2" evidence="6"/>
<keyword evidence="14" id="KW-0456">Lyase</keyword>
<dbReference type="CDD" id="cd02016">
    <property type="entry name" value="TPP_E1_OGDC_like"/>
    <property type="match status" value="1"/>
</dbReference>